<dbReference type="EMBL" id="CP011542">
    <property type="protein sequence ID" value="AKK06811.1"/>
    <property type="molecule type" value="Genomic_DNA"/>
</dbReference>
<dbReference type="AlphaFoldDB" id="A0A0G3H082"/>
<feature type="domain" description="SCP" evidence="1">
    <location>
        <begin position="87"/>
        <end position="182"/>
    </location>
</feature>
<protein>
    <recommendedName>
        <fullName evidence="1">SCP domain-containing protein</fullName>
    </recommendedName>
</protein>
<dbReference type="PATRIC" id="fig|571915.4.peg.2687"/>
<dbReference type="SUPFAM" id="SSF55797">
    <property type="entry name" value="PR-1-like"/>
    <property type="match status" value="1"/>
</dbReference>
<dbReference type="KEGG" id="cmv:CMUST_12530"/>
<gene>
    <name evidence="2" type="ORF">CMUST_12530</name>
</gene>
<dbReference type="Gene3D" id="3.40.33.10">
    <property type="entry name" value="CAP"/>
    <property type="match status" value="1"/>
</dbReference>
<evidence type="ECO:0000313" key="3">
    <source>
        <dbReference type="Proteomes" id="UP000035199"/>
    </source>
</evidence>
<dbReference type="OrthoDB" id="4410815at2"/>
<dbReference type="Pfam" id="PF00188">
    <property type="entry name" value="CAP"/>
    <property type="match status" value="1"/>
</dbReference>
<accession>A0A0G3H082</accession>
<dbReference type="RefSeq" id="WP_052844745.1">
    <property type="nucleotide sequence ID" value="NZ_CP011542.1"/>
</dbReference>
<proteinExistence type="predicted"/>
<reference evidence="3" key="2">
    <citation type="submission" date="2015-05" db="EMBL/GenBank/DDBJ databases">
        <title>Complete genome sequence of Corynebacterium mustelae DSM 45274, isolated from various tissues of a male ferret with lethal sepsis.</title>
        <authorList>
            <person name="Ruckert C."/>
            <person name="Albersmeier A."/>
            <person name="Winkler A."/>
            <person name="Tauch A."/>
        </authorList>
    </citation>
    <scope>NUCLEOTIDE SEQUENCE [LARGE SCALE GENOMIC DNA]</scope>
    <source>
        <strain evidence="3">DSM 45274</strain>
    </source>
</reference>
<keyword evidence="3" id="KW-1185">Reference proteome</keyword>
<dbReference type="InterPro" id="IPR035940">
    <property type="entry name" value="CAP_sf"/>
</dbReference>
<organism evidence="2 3">
    <name type="scientific">Corynebacterium mustelae</name>
    <dbReference type="NCBI Taxonomy" id="571915"/>
    <lineage>
        <taxon>Bacteria</taxon>
        <taxon>Bacillati</taxon>
        <taxon>Actinomycetota</taxon>
        <taxon>Actinomycetes</taxon>
        <taxon>Mycobacteriales</taxon>
        <taxon>Corynebacteriaceae</taxon>
        <taxon>Corynebacterium</taxon>
    </lineage>
</organism>
<dbReference type="STRING" id="571915.CMUST_12530"/>
<dbReference type="InterPro" id="IPR014044">
    <property type="entry name" value="CAP_dom"/>
</dbReference>
<evidence type="ECO:0000259" key="1">
    <source>
        <dbReference type="Pfam" id="PF00188"/>
    </source>
</evidence>
<dbReference type="Proteomes" id="UP000035199">
    <property type="component" value="Chromosome"/>
</dbReference>
<evidence type="ECO:0000313" key="2">
    <source>
        <dbReference type="EMBL" id="AKK06811.1"/>
    </source>
</evidence>
<reference evidence="2 3" key="1">
    <citation type="journal article" date="2015" name="Genome Announc.">
        <title>Complete Genome Sequence of the Type Strain Corynebacterium mustelae DSM 45274, Isolated from Various Tissues of a Male Ferret with Lethal Sepsis.</title>
        <authorList>
            <person name="Ruckert C."/>
            <person name="Eimer J."/>
            <person name="Winkler A."/>
            <person name="Tauch A."/>
        </authorList>
    </citation>
    <scope>NUCLEOTIDE SEQUENCE [LARGE SCALE GENOMIC DNA]</scope>
    <source>
        <strain evidence="2 3">DSM 45274</strain>
    </source>
</reference>
<name>A0A0G3H082_9CORY</name>
<sequence>MNQIVNWLVQWIPGVNQPERYRHIQNLLSVILAALTFAGAAVNSYNSLTDAGSSDNKADQPKLSELVQPLDTSRLWEDTNIRNDLTNILNQSRIEAGRSIVEPNYDLSMSAQRWAERNAMTDSFKPTPDNVVMVQSSLPSADAKAARFLGGWFNDPQSQEALGKSDLRHIGVGVASANGKTFAVIQLS</sequence>